<accession>A0A235BY04</accession>
<dbReference type="AlphaFoldDB" id="A0A235BY04"/>
<name>A0A235BY04_UNCW3</name>
<evidence type="ECO:0000259" key="3">
    <source>
        <dbReference type="Pfam" id="PF08126"/>
    </source>
</evidence>
<dbReference type="InterPro" id="IPR012600">
    <property type="entry name" value="Propeptide_C25"/>
</dbReference>
<dbReference type="GO" id="GO:0046872">
    <property type="term" value="F:metal ion binding"/>
    <property type="evidence" value="ECO:0007669"/>
    <property type="project" value="UniProtKB-KW"/>
</dbReference>
<dbReference type="InterPro" id="IPR029030">
    <property type="entry name" value="Caspase-like_dom_sf"/>
</dbReference>
<dbReference type="EMBL" id="NOZP01000018">
    <property type="protein sequence ID" value="OYD17141.1"/>
    <property type="molecule type" value="Genomic_DNA"/>
</dbReference>
<feature type="non-terminal residue" evidence="4">
    <location>
        <position position="1004"/>
    </location>
</feature>
<sequence>MRKILLLVLVPLLAVAGTVTETIIFDSRDLKITRANSYDVIQLADFTTTLELGKPMMPEAVFNVLVPPTATVTNINVIPLKPEQIPGNYLVHPVQQPVPISSETTPKFIQPDPETYARTKPYPDKLVDWVRTGTKSGFRLCGFALHPLIYTPATGKLTLYQKMKVEVTYQENEIVPTRLTPSQRSLFARDVVGLAINPEDIDRFAPPLRISDDPDVDYAIITSASLSSGFAPLVEWRTKKGYYTRIFTTDWISSNYPAGRDLQEKMRMFIIDYFQNHGLKFVLLGGDNAIVPGRRCRAVVSDNTTGNIPADVYYADLQWSYDGNHNNIFGEAGYDTVDFYYDVYVGRASVDNSSQVSTFVNKVLNYEKNPTTDYLKKMLLPYVELWSGYSGKIVSDSIAAQTPAGWTDYYIANPTSTSPMRNAINQGYHFCHVAAHGNATGFYTHSGTPIYTTSTAGGQTNSTRPVIMNSMACISGNFEYSDCLAEAVMNNANGGAVAAIMNSRYGWGTPPSMGPSEKIDSKFYDFYFRRDSIEIGVTHARSKDFYVYSAQSQQVWRWCYWGLNLFGDPNMPMWKEPPAAMDASHAGTIQTGAQSFDVTVTSSGNPVQHAFVCCYKEDEVHQTGLTNSSGQVSLTINPITTGIMYVTATAKNKLPDENQVTVTQGAPQPHLSYLHHFIDDGANHRLDPGETADLYVTVKNIGNAQATNVQSVLRTGSSYITMTDSTSTYGNMNAGDTARGDAYRLTASGSTPPGSHINFTLHITSPEGNWAPTFELIVGQATLPGRVVMDHDTGYCKLTVTCLGSIGYTDPPSYIGSGFCYPKTMPSQLFYSSFMLGNSSSYLVDRFYNQPANSGVNTDFRIVDSLHAVVPPGSGDEHFKCVMNDAGHPAHKNLRITQQSHMCADTRYDDFVILVYDIENQGSNALNGLYAGIVSDLDVGSDPRKDDVHSDTVRRAVWMRYYTSANPTIGLVVLDPPHFAGLAGINHRYYIYPDSCVTDGQKYR</sequence>
<dbReference type="Pfam" id="PF08126">
    <property type="entry name" value="Propeptide_C25"/>
    <property type="match status" value="1"/>
</dbReference>
<dbReference type="GO" id="GO:0006508">
    <property type="term" value="P:proteolysis"/>
    <property type="evidence" value="ECO:0007669"/>
    <property type="project" value="InterPro"/>
</dbReference>
<feature type="domain" description="Gingipain" evidence="2">
    <location>
        <begin position="218"/>
        <end position="572"/>
    </location>
</feature>
<dbReference type="Gene3D" id="3.40.50.1460">
    <property type="match status" value="1"/>
</dbReference>
<evidence type="ECO:0000259" key="2">
    <source>
        <dbReference type="Pfam" id="PF01364"/>
    </source>
</evidence>
<dbReference type="Gene3D" id="2.60.40.3800">
    <property type="match status" value="1"/>
</dbReference>
<dbReference type="SUPFAM" id="SSF52129">
    <property type="entry name" value="Caspase-like"/>
    <property type="match status" value="1"/>
</dbReference>
<evidence type="ECO:0008006" key="6">
    <source>
        <dbReference type="Google" id="ProtNLM"/>
    </source>
</evidence>
<evidence type="ECO:0000313" key="5">
    <source>
        <dbReference type="Proteomes" id="UP000215559"/>
    </source>
</evidence>
<dbReference type="GO" id="GO:0004197">
    <property type="term" value="F:cysteine-type endopeptidase activity"/>
    <property type="evidence" value="ECO:0007669"/>
    <property type="project" value="InterPro"/>
</dbReference>
<evidence type="ECO:0000313" key="4">
    <source>
        <dbReference type="EMBL" id="OYD17141.1"/>
    </source>
</evidence>
<dbReference type="Pfam" id="PF01364">
    <property type="entry name" value="Peptidase_C25"/>
    <property type="match status" value="1"/>
</dbReference>
<reference evidence="4 5" key="1">
    <citation type="submission" date="2017-07" db="EMBL/GenBank/DDBJ databases">
        <title>Recovery of genomes from metagenomes via a dereplication, aggregation, and scoring strategy.</title>
        <authorList>
            <person name="Sieber C.M."/>
            <person name="Probst A.J."/>
            <person name="Sharrar A."/>
            <person name="Thomas B.C."/>
            <person name="Hess M."/>
            <person name="Tringe S.G."/>
            <person name="Banfield J.F."/>
        </authorList>
    </citation>
    <scope>NUCLEOTIDE SEQUENCE [LARGE SCALE GENOMIC DNA]</scope>
    <source>
        <strain evidence="4">JGI_Cruoil_03_51_56</strain>
    </source>
</reference>
<dbReference type="InterPro" id="IPR001769">
    <property type="entry name" value="Gingipain"/>
</dbReference>
<organism evidence="4 5">
    <name type="scientific">candidate division WOR-3 bacterium JGI_Cruoil_03_51_56</name>
    <dbReference type="NCBI Taxonomy" id="1973747"/>
    <lineage>
        <taxon>Bacteria</taxon>
        <taxon>Bacteria division WOR-3</taxon>
    </lineage>
</organism>
<dbReference type="InterPro" id="IPR013783">
    <property type="entry name" value="Ig-like_fold"/>
</dbReference>
<keyword evidence="1" id="KW-0732">Signal</keyword>
<feature type="domain" description="Gingipain propeptide" evidence="3">
    <location>
        <begin position="37"/>
        <end position="172"/>
    </location>
</feature>
<gene>
    <name evidence="4" type="ORF">CH330_00720</name>
</gene>
<protein>
    <recommendedName>
        <fullName evidence="6">Gingipain domain-containing protein</fullName>
    </recommendedName>
</protein>
<comment type="caution">
    <text evidence="4">The sequence shown here is derived from an EMBL/GenBank/DDBJ whole genome shotgun (WGS) entry which is preliminary data.</text>
</comment>
<dbReference type="GO" id="GO:0005576">
    <property type="term" value="C:extracellular region"/>
    <property type="evidence" value="ECO:0007669"/>
    <property type="project" value="UniProtKB-SubCell"/>
</dbReference>
<dbReference type="Proteomes" id="UP000215559">
    <property type="component" value="Unassembled WGS sequence"/>
</dbReference>
<dbReference type="InterPro" id="IPR029031">
    <property type="entry name" value="Gingipain_N_sf"/>
</dbReference>
<dbReference type="Gene3D" id="3.40.50.10390">
    <property type="entry name" value="Gingipain r, domain 1"/>
    <property type="match status" value="1"/>
</dbReference>
<dbReference type="InterPro" id="IPR038490">
    <property type="entry name" value="Gingipain_propep_sf"/>
</dbReference>
<evidence type="ECO:0000256" key="1">
    <source>
        <dbReference type="ARBA" id="ARBA00022729"/>
    </source>
</evidence>
<proteinExistence type="predicted"/>
<dbReference type="Gene3D" id="2.60.40.10">
    <property type="entry name" value="Immunoglobulins"/>
    <property type="match status" value="1"/>
</dbReference>